<proteinExistence type="predicted"/>
<dbReference type="EMBL" id="CP022115">
    <property type="protein sequence ID" value="ASJ24822.1"/>
    <property type="molecule type" value="Genomic_DNA"/>
</dbReference>
<name>A0A248LJJ3_9NEIS</name>
<gene>
    <name evidence="1" type="ORF">LHGZ1_1991</name>
</gene>
<evidence type="ECO:0000313" key="1">
    <source>
        <dbReference type="EMBL" id="ASJ24822.1"/>
    </source>
</evidence>
<organism evidence="1 2">
    <name type="scientific">Laribacter hongkongensis</name>
    <dbReference type="NCBI Taxonomy" id="168471"/>
    <lineage>
        <taxon>Bacteria</taxon>
        <taxon>Pseudomonadati</taxon>
        <taxon>Pseudomonadota</taxon>
        <taxon>Betaproteobacteria</taxon>
        <taxon>Neisseriales</taxon>
        <taxon>Aquaspirillaceae</taxon>
        <taxon>Laribacter</taxon>
    </lineage>
</organism>
<evidence type="ECO:0000313" key="2">
    <source>
        <dbReference type="Proteomes" id="UP000197424"/>
    </source>
</evidence>
<dbReference type="AlphaFoldDB" id="A0A248LJJ3"/>
<accession>A0A248LJJ3</accession>
<dbReference type="Proteomes" id="UP000197424">
    <property type="component" value="Chromosome"/>
</dbReference>
<protein>
    <submittedName>
        <fullName evidence="1">Uncharacterized protein</fullName>
    </submittedName>
</protein>
<reference evidence="2" key="1">
    <citation type="submission" date="2017-06" db="EMBL/GenBank/DDBJ databases">
        <title>Whole genome sequence of Laribacter hongkongensis LHGZ1.</title>
        <authorList>
            <person name="Chen D."/>
            <person name="Wu H."/>
            <person name="Chen J."/>
        </authorList>
    </citation>
    <scope>NUCLEOTIDE SEQUENCE [LARGE SCALE GENOMIC DNA]</scope>
    <source>
        <strain evidence="2">LHGZ1</strain>
    </source>
</reference>
<sequence>MHASQYKESPGIYKESPPLPAMYINMMSMYFMYKNRIYIAKNIHKNTAMNQKSYVIHE</sequence>